<dbReference type="NCBIfam" id="TIGR02512">
    <property type="entry name" value="FeFe_hydrog_A"/>
    <property type="match status" value="1"/>
</dbReference>
<dbReference type="SUPFAM" id="SSF48674">
    <property type="entry name" value="Fe-only hydrogenase smaller subunit"/>
    <property type="match status" value="1"/>
</dbReference>
<organism evidence="7 8">
    <name type="scientific">Clostridium novyi A str. 4552</name>
    <dbReference type="NCBI Taxonomy" id="1444289"/>
    <lineage>
        <taxon>Bacteria</taxon>
        <taxon>Bacillati</taxon>
        <taxon>Bacillota</taxon>
        <taxon>Clostridia</taxon>
        <taxon>Eubacteriales</taxon>
        <taxon>Clostridiaceae</taxon>
        <taxon>Clostridium</taxon>
    </lineage>
</organism>
<evidence type="ECO:0000256" key="5">
    <source>
        <dbReference type="ARBA" id="ARBA00023014"/>
    </source>
</evidence>
<dbReference type="Gene3D" id="3.30.70.20">
    <property type="match status" value="2"/>
</dbReference>
<dbReference type="EMBL" id="JENJ01000020">
    <property type="protein sequence ID" value="KGM96591.1"/>
    <property type="molecule type" value="Genomic_DNA"/>
</dbReference>
<evidence type="ECO:0000256" key="1">
    <source>
        <dbReference type="ARBA" id="ARBA00022485"/>
    </source>
</evidence>
<keyword evidence="1" id="KW-0004">4Fe-4S</keyword>
<keyword evidence="2" id="KW-0479">Metal-binding</keyword>
<evidence type="ECO:0000313" key="8">
    <source>
        <dbReference type="Proteomes" id="UP000030012"/>
    </source>
</evidence>
<dbReference type="Gene3D" id="4.10.260.20">
    <property type="entry name" value="Iron hydrogenase, small subunit"/>
    <property type="match status" value="1"/>
</dbReference>
<dbReference type="InterPro" id="IPR004108">
    <property type="entry name" value="Fe_hydrogenase_lsu_C"/>
</dbReference>
<evidence type="ECO:0000259" key="6">
    <source>
        <dbReference type="PROSITE" id="PS51379"/>
    </source>
</evidence>
<evidence type="ECO:0000256" key="4">
    <source>
        <dbReference type="ARBA" id="ARBA00023004"/>
    </source>
</evidence>
<reference evidence="7 8" key="1">
    <citation type="submission" date="2014-01" db="EMBL/GenBank/DDBJ databases">
        <title>Plasmidome dynamics in the species complex Clostridium novyi sensu lato converts strains of independent lineages into distinctly different pathogens.</title>
        <authorList>
            <person name="Skarin H."/>
            <person name="Segerman B."/>
        </authorList>
    </citation>
    <scope>NUCLEOTIDE SEQUENCE [LARGE SCALE GENOMIC DNA]</scope>
    <source>
        <strain evidence="7 8">4552</strain>
    </source>
</reference>
<dbReference type="RefSeq" id="WP_039254619.1">
    <property type="nucleotide sequence ID" value="NZ_JENJ01000020.1"/>
</dbReference>
<dbReference type="GO" id="GO:0042597">
    <property type="term" value="C:periplasmic space"/>
    <property type="evidence" value="ECO:0007669"/>
    <property type="project" value="InterPro"/>
</dbReference>
<dbReference type="Gene3D" id="3.40.950.10">
    <property type="entry name" value="Fe-only Hydrogenase (Larger Subunit), Chain L, domain 3"/>
    <property type="match status" value="1"/>
</dbReference>
<dbReference type="GO" id="GO:0051539">
    <property type="term" value="F:4 iron, 4 sulfur cluster binding"/>
    <property type="evidence" value="ECO:0007669"/>
    <property type="project" value="UniProtKB-KW"/>
</dbReference>
<dbReference type="InterPro" id="IPR003149">
    <property type="entry name" value="Fe_hydrogenase_ssu"/>
</dbReference>
<dbReference type="GO" id="GO:0005506">
    <property type="term" value="F:iron ion binding"/>
    <property type="evidence" value="ECO:0007669"/>
    <property type="project" value="InterPro"/>
</dbReference>
<dbReference type="Pfam" id="PF02906">
    <property type="entry name" value="Fe_hyd_lg_C"/>
    <property type="match status" value="1"/>
</dbReference>
<evidence type="ECO:0000256" key="2">
    <source>
        <dbReference type="ARBA" id="ARBA00022723"/>
    </source>
</evidence>
<dbReference type="InterPro" id="IPR013352">
    <property type="entry name" value="Fe_hydrogenase_subset"/>
</dbReference>
<dbReference type="InterPro" id="IPR017896">
    <property type="entry name" value="4Fe4S_Fe-S-bd"/>
</dbReference>
<dbReference type="PROSITE" id="PS51379">
    <property type="entry name" value="4FE4S_FER_2"/>
    <property type="match status" value="4"/>
</dbReference>
<comment type="caution">
    <text evidence="7">The sequence shown here is derived from an EMBL/GenBank/DDBJ whole genome shotgun (WGS) entry which is preliminary data.</text>
</comment>
<protein>
    <submittedName>
        <fullName evidence="7">Ferredoxin</fullName>
    </submittedName>
</protein>
<dbReference type="CDD" id="cd10549">
    <property type="entry name" value="MtMvhB_like"/>
    <property type="match status" value="1"/>
</dbReference>
<gene>
    <name evidence="7" type="ORF">Z968_06020</name>
</gene>
<dbReference type="SMART" id="SM00902">
    <property type="entry name" value="Fe_hyd_SSU"/>
    <property type="match status" value="1"/>
</dbReference>
<dbReference type="PROSITE" id="PS00198">
    <property type="entry name" value="4FE4S_FER_1"/>
    <property type="match status" value="2"/>
</dbReference>
<dbReference type="GO" id="GO:0008901">
    <property type="term" value="F:ferredoxin hydrogenase activity"/>
    <property type="evidence" value="ECO:0007669"/>
    <property type="project" value="InterPro"/>
</dbReference>
<dbReference type="FunFam" id="3.30.70.20:FF:000035">
    <property type="entry name" value="Iron hydrogenase 1"/>
    <property type="match status" value="1"/>
</dbReference>
<dbReference type="Gene3D" id="3.40.50.1780">
    <property type="match status" value="1"/>
</dbReference>
<dbReference type="OrthoDB" id="9798098at2"/>
<feature type="domain" description="4Fe-4S ferredoxin-type" evidence="6">
    <location>
        <begin position="14"/>
        <end position="44"/>
    </location>
</feature>
<dbReference type="Pfam" id="PF14697">
    <property type="entry name" value="Fer4_21"/>
    <property type="match status" value="1"/>
</dbReference>
<sequence>MSRKNKRQVQTKEEYININTRKCIGCTACAINCTDITAISVLKAINNGKRTVTPKKNTFKNTGCIYCGQCTLICPTSAINVRSDVAKVKEALNSGKFLVLTAAPSLKATLGEEFGLSIGTDVEGKVQASARKLGFQKVYDTDFAADMTVVEESTELIKRLGLKENLPMFTSCCPSWVRWAELFKPDILKNLSTCKSPQQMMGATIKTYLAEKLKILPENIYTVSLKPCTSKKYEGEREEMGRDGYKDIDAVLTVREYAELLKEKGIDINALPAEKSDPIIGDYTGAGVIFGASGGVMAATLRNVAYYLKSDISAIDDIKFNNIYGTETAKEAMVNIGNYNLRVAVISTTSEVERFFKTEDWKKYDFIEVMSCPGGCINGGGTPKIIKKADVDEKKCIACGTCIENCPVGAIEFNVRGFAEVFKDKCVGCTLCSKICRTKAIKINMYNRGSNIPIDKSYVELRTQVLKHIDKKSKIKVSAENPELQEMYKSYIGEPDGEKATKLFHTTYTDRSSELVTTRHRKIKKKK</sequence>
<dbReference type="SUPFAM" id="SSF54862">
    <property type="entry name" value="4Fe-4S ferredoxins"/>
    <property type="match status" value="2"/>
</dbReference>
<feature type="domain" description="4Fe-4S ferredoxin-type" evidence="6">
    <location>
        <begin position="55"/>
        <end position="84"/>
    </location>
</feature>
<dbReference type="InterPro" id="IPR008953">
    <property type="entry name" value="Fe_hydrogenase_HydB"/>
</dbReference>
<dbReference type="GO" id="GO:0009055">
    <property type="term" value="F:electron transfer activity"/>
    <property type="evidence" value="ECO:0007669"/>
    <property type="project" value="InterPro"/>
</dbReference>
<dbReference type="InterPro" id="IPR009016">
    <property type="entry name" value="Fe_hydrogenase"/>
</dbReference>
<dbReference type="InterPro" id="IPR017900">
    <property type="entry name" value="4Fe4S_Fe_S_CS"/>
</dbReference>
<accession>A0A0A0I8F8</accession>
<dbReference type="Proteomes" id="UP000030012">
    <property type="component" value="Unassembled WGS sequence"/>
</dbReference>
<proteinExistence type="predicted"/>
<dbReference type="SUPFAM" id="SSF53920">
    <property type="entry name" value="Fe-only hydrogenase"/>
    <property type="match status" value="1"/>
</dbReference>
<name>A0A0A0I8F8_CLONO</name>
<dbReference type="InterPro" id="IPR050340">
    <property type="entry name" value="Cytosolic_Fe-S_CAF"/>
</dbReference>
<dbReference type="AlphaFoldDB" id="A0A0A0I8F8"/>
<dbReference type="InterPro" id="IPR036991">
    <property type="entry name" value="Fe_hydrogenase_ssu_sf"/>
</dbReference>
<dbReference type="PANTHER" id="PTHR11615">
    <property type="entry name" value="NITRATE, FORMATE, IRON DEHYDROGENASE"/>
    <property type="match status" value="1"/>
</dbReference>
<keyword evidence="3" id="KW-0677">Repeat</keyword>
<feature type="domain" description="4Fe-4S ferredoxin-type" evidence="6">
    <location>
        <begin position="417"/>
        <end position="446"/>
    </location>
</feature>
<keyword evidence="5" id="KW-0411">Iron-sulfur</keyword>
<feature type="domain" description="4Fe-4S ferredoxin-type" evidence="6">
    <location>
        <begin position="387"/>
        <end position="416"/>
    </location>
</feature>
<evidence type="ECO:0000256" key="3">
    <source>
        <dbReference type="ARBA" id="ARBA00022737"/>
    </source>
</evidence>
<dbReference type="Pfam" id="PF12838">
    <property type="entry name" value="Fer4_7"/>
    <property type="match status" value="1"/>
</dbReference>
<evidence type="ECO:0000313" key="7">
    <source>
        <dbReference type="EMBL" id="KGM96591.1"/>
    </source>
</evidence>
<keyword evidence="4" id="KW-0408">Iron</keyword>
<dbReference type="Pfam" id="PF02256">
    <property type="entry name" value="Fe_hyd_SSU"/>
    <property type="match status" value="1"/>
</dbReference>